<dbReference type="InterPro" id="IPR010559">
    <property type="entry name" value="Sig_transdc_His_kin_internal"/>
</dbReference>
<feature type="transmembrane region" description="Helical" evidence="5">
    <location>
        <begin position="12"/>
        <end position="30"/>
    </location>
</feature>
<keyword evidence="3" id="KW-0808">Transferase</keyword>
<dbReference type="InterPro" id="IPR050640">
    <property type="entry name" value="Bact_2-comp_sensor_kinase"/>
</dbReference>
<comment type="subcellular location">
    <subcellularLocation>
        <location evidence="1">Membrane</location>
    </subcellularLocation>
</comment>
<evidence type="ECO:0000256" key="3">
    <source>
        <dbReference type="ARBA" id="ARBA00022679"/>
    </source>
</evidence>
<dbReference type="RefSeq" id="WP_202748577.1">
    <property type="nucleotide sequence ID" value="NZ_JAESWC010000002.1"/>
</dbReference>
<feature type="domain" description="HAMP" evidence="6">
    <location>
        <begin position="319"/>
        <end position="372"/>
    </location>
</feature>
<feature type="transmembrane region" description="Helical" evidence="5">
    <location>
        <begin position="298"/>
        <end position="318"/>
    </location>
</feature>
<dbReference type="Pfam" id="PF06580">
    <property type="entry name" value="His_kinase"/>
    <property type="match status" value="1"/>
</dbReference>
<protein>
    <submittedName>
        <fullName evidence="7">Histidine kinase</fullName>
    </submittedName>
</protein>
<dbReference type="PANTHER" id="PTHR34220">
    <property type="entry name" value="SENSOR HISTIDINE KINASE YPDA"/>
    <property type="match status" value="1"/>
</dbReference>
<evidence type="ECO:0000259" key="6">
    <source>
        <dbReference type="PROSITE" id="PS50885"/>
    </source>
</evidence>
<dbReference type="Pfam" id="PF02518">
    <property type="entry name" value="HATPase_c"/>
    <property type="match status" value="1"/>
</dbReference>
<accession>A0ABS1TA65</accession>
<dbReference type="Gene3D" id="3.30.565.10">
    <property type="entry name" value="Histidine kinase-like ATPase, C-terminal domain"/>
    <property type="match status" value="1"/>
</dbReference>
<evidence type="ECO:0000256" key="5">
    <source>
        <dbReference type="SAM" id="Phobius"/>
    </source>
</evidence>
<evidence type="ECO:0000256" key="1">
    <source>
        <dbReference type="ARBA" id="ARBA00004370"/>
    </source>
</evidence>
<dbReference type="InterPro" id="IPR003594">
    <property type="entry name" value="HATPase_dom"/>
</dbReference>
<dbReference type="SUPFAM" id="SSF55874">
    <property type="entry name" value="ATPase domain of HSP90 chaperone/DNA topoisomerase II/histidine kinase"/>
    <property type="match status" value="1"/>
</dbReference>
<keyword evidence="5" id="KW-0472">Membrane</keyword>
<evidence type="ECO:0000256" key="4">
    <source>
        <dbReference type="ARBA" id="ARBA00022777"/>
    </source>
</evidence>
<dbReference type="GO" id="GO:0016301">
    <property type="term" value="F:kinase activity"/>
    <property type="evidence" value="ECO:0007669"/>
    <property type="project" value="UniProtKB-KW"/>
</dbReference>
<dbReference type="Gene3D" id="1.10.287.130">
    <property type="match status" value="1"/>
</dbReference>
<dbReference type="SMART" id="SM00387">
    <property type="entry name" value="HATPase_c"/>
    <property type="match status" value="1"/>
</dbReference>
<reference evidence="7 8" key="1">
    <citation type="submission" date="2021-01" db="EMBL/GenBank/DDBJ databases">
        <title>Genome public.</title>
        <authorList>
            <person name="Liu C."/>
            <person name="Sun Q."/>
        </authorList>
    </citation>
    <scope>NUCLEOTIDE SEQUENCE [LARGE SCALE GENOMIC DNA]</scope>
    <source>
        <strain evidence="7 8">YIM B02515</strain>
    </source>
</reference>
<dbReference type="PROSITE" id="PS50885">
    <property type="entry name" value="HAMP"/>
    <property type="match status" value="1"/>
</dbReference>
<keyword evidence="5" id="KW-1133">Transmembrane helix</keyword>
<proteinExistence type="predicted"/>
<keyword evidence="2" id="KW-0597">Phosphoprotein</keyword>
<dbReference type="InterPro" id="IPR036890">
    <property type="entry name" value="HATPase_C_sf"/>
</dbReference>
<dbReference type="Proteomes" id="UP000632377">
    <property type="component" value="Unassembled WGS sequence"/>
</dbReference>
<dbReference type="InterPro" id="IPR003660">
    <property type="entry name" value="HAMP_dom"/>
</dbReference>
<keyword evidence="5" id="KW-0812">Transmembrane</keyword>
<evidence type="ECO:0000313" key="8">
    <source>
        <dbReference type="Proteomes" id="UP000632377"/>
    </source>
</evidence>
<dbReference type="EMBL" id="JAESWC010000002">
    <property type="protein sequence ID" value="MBL4935997.1"/>
    <property type="molecule type" value="Genomic_DNA"/>
</dbReference>
<keyword evidence="4 7" id="KW-0418">Kinase</keyword>
<dbReference type="Gene3D" id="3.30.450.20">
    <property type="entry name" value="PAS domain"/>
    <property type="match status" value="1"/>
</dbReference>
<gene>
    <name evidence="7" type="ORF">JK636_09510</name>
</gene>
<keyword evidence="8" id="KW-1185">Reference proteome</keyword>
<evidence type="ECO:0000256" key="2">
    <source>
        <dbReference type="ARBA" id="ARBA00022553"/>
    </source>
</evidence>
<sequence>MIKSKSMSRKFVNSFIIFIVVPFITISIIVNKLYEGVLVSHYNEKVEQIMEQLSMDIEIELRRISLDTAKVANEKELLPLVNGWYEEKDSVTKVEATEKIDAKLDYLYAYQGEINSIVFFSKNGQVFKYKEPLYKDDGEVKNSSWYKECIKNKEKVFSINNFNSSGDVNASRIDFLVGISPEYSWYNTATEFIYFEIKTEVLNSIYSRFTNDYVGKMIIVDSKGKIVISPDKDLLGKNISQVEYLKDINDKNLNSYKYKYKKDTKYISKYTSEKSDWTVINIIDYKVLTKDTSNIMKIFLFIFIGFNLFFILYCKTFFKDILKPIKELVKKMKDIKDGRLDEIANINTNLEEINELGSNYNKMLNDIKMLMIERDLKERERSKEEIKVLQAQINPHFIYNTLNVIKLMAMISKAESIRKVTDSFMKLLSATFRDESTFITVREELDYLDNYAEIMKVRFGNDFNLMIKVQEEVKELYIIKLILQPIVENAIIHGVNEIEGEKNIIISGYISEGYLIFEVEDNGRGMTEEEIKNIFAAKEKKETSIKHIGIENIRSRISLNCGEEYGVKIESEKDKYTRVKLILPVLMEKED</sequence>
<dbReference type="SUPFAM" id="SSF158472">
    <property type="entry name" value="HAMP domain-like"/>
    <property type="match status" value="1"/>
</dbReference>
<organism evidence="7 8">
    <name type="scientific">Clostridium rhizosphaerae</name>
    <dbReference type="NCBI Taxonomy" id="2803861"/>
    <lineage>
        <taxon>Bacteria</taxon>
        <taxon>Bacillati</taxon>
        <taxon>Bacillota</taxon>
        <taxon>Clostridia</taxon>
        <taxon>Eubacteriales</taxon>
        <taxon>Clostridiaceae</taxon>
        <taxon>Clostridium</taxon>
    </lineage>
</organism>
<evidence type="ECO:0000313" key="7">
    <source>
        <dbReference type="EMBL" id="MBL4935997.1"/>
    </source>
</evidence>
<name>A0ABS1TA65_9CLOT</name>
<dbReference type="PANTHER" id="PTHR34220:SF7">
    <property type="entry name" value="SENSOR HISTIDINE KINASE YPDA"/>
    <property type="match status" value="1"/>
</dbReference>
<comment type="caution">
    <text evidence="7">The sequence shown here is derived from an EMBL/GenBank/DDBJ whole genome shotgun (WGS) entry which is preliminary data.</text>
</comment>